<accession>A0A1T5NAR4</accession>
<evidence type="ECO:0000313" key="1">
    <source>
        <dbReference type="EMBL" id="SKC97567.1"/>
    </source>
</evidence>
<organism evidence="1 2">
    <name type="scientific">Chitinophaga ginsengisegetis</name>
    <dbReference type="NCBI Taxonomy" id="393003"/>
    <lineage>
        <taxon>Bacteria</taxon>
        <taxon>Pseudomonadati</taxon>
        <taxon>Bacteroidota</taxon>
        <taxon>Chitinophagia</taxon>
        <taxon>Chitinophagales</taxon>
        <taxon>Chitinophagaceae</taxon>
        <taxon>Chitinophaga</taxon>
    </lineage>
</organism>
<evidence type="ECO:0000313" key="2">
    <source>
        <dbReference type="Proteomes" id="UP000190166"/>
    </source>
</evidence>
<evidence type="ECO:0008006" key="3">
    <source>
        <dbReference type="Google" id="ProtNLM"/>
    </source>
</evidence>
<protein>
    <recommendedName>
        <fullName evidence="3">PIN domain-containing protein</fullName>
    </recommendedName>
</protein>
<dbReference type="Proteomes" id="UP000190166">
    <property type="component" value="Unassembled WGS sequence"/>
</dbReference>
<dbReference type="STRING" id="393003.SAMN05660461_0948"/>
<dbReference type="RefSeq" id="WP_079468249.1">
    <property type="nucleotide sequence ID" value="NZ_FUZZ01000001.1"/>
</dbReference>
<gene>
    <name evidence="1" type="ORF">SAMN05660461_0948</name>
</gene>
<sequence>MEVFFDTNAYRNLVHGLSIGEVVALTNDIKKAEEVLGHTAIASTVVSMELIQHLLDGDAAKDDCYKALNN</sequence>
<proteinExistence type="predicted"/>
<dbReference type="EMBL" id="FUZZ01000001">
    <property type="protein sequence ID" value="SKC97567.1"/>
    <property type="molecule type" value="Genomic_DNA"/>
</dbReference>
<keyword evidence="2" id="KW-1185">Reference proteome</keyword>
<reference evidence="1 2" key="1">
    <citation type="submission" date="2017-02" db="EMBL/GenBank/DDBJ databases">
        <authorList>
            <person name="Peterson S.W."/>
        </authorList>
    </citation>
    <scope>NUCLEOTIDE SEQUENCE [LARGE SCALE GENOMIC DNA]</scope>
    <source>
        <strain evidence="1 2">DSM 18108</strain>
    </source>
</reference>
<name>A0A1T5NAR4_9BACT</name>
<dbReference type="AlphaFoldDB" id="A0A1T5NAR4"/>